<dbReference type="GO" id="GO:0006298">
    <property type="term" value="P:mismatch repair"/>
    <property type="evidence" value="ECO:0007669"/>
    <property type="project" value="UniProtKB-UniRule"/>
</dbReference>
<evidence type="ECO:0000313" key="7">
    <source>
        <dbReference type="EMBL" id="VYU26721.1"/>
    </source>
</evidence>
<evidence type="ECO:0000256" key="1">
    <source>
        <dbReference type="ARBA" id="ARBA00022722"/>
    </source>
</evidence>
<dbReference type="EMBL" id="CACRTL010000033">
    <property type="protein sequence ID" value="VYU26721.1"/>
    <property type="molecule type" value="Genomic_DNA"/>
</dbReference>
<keyword evidence="5 6" id="KW-0234">DNA repair</keyword>
<keyword evidence="2 6" id="KW-0255">Endonuclease</keyword>
<proteinExistence type="inferred from homology"/>
<accession>A0A6N3DIU8</accession>
<name>A0A6N3DIU8_9FIRM</name>
<dbReference type="NCBIfam" id="TIGR00632">
    <property type="entry name" value="vsr"/>
    <property type="match status" value="1"/>
</dbReference>
<evidence type="ECO:0000256" key="2">
    <source>
        <dbReference type="ARBA" id="ARBA00022759"/>
    </source>
</evidence>
<dbReference type="Pfam" id="PF03852">
    <property type="entry name" value="Vsr"/>
    <property type="match status" value="1"/>
</dbReference>
<evidence type="ECO:0000256" key="3">
    <source>
        <dbReference type="ARBA" id="ARBA00022763"/>
    </source>
</evidence>
<dbReference type="PIRSF" id="PIRSF018267">
    <property type="entry name" value="VSR_endonuc"/>
    <property type="match status" value="1"/>
</dbReference>
<dbReference type="GO" id="GO:0016787">
    <property type="term" value="F:hydrolase activity"/>
    <property type="evidence" value="ECO:0007669"/>
    <property type="project" value="UniProtKB-KW"/>
</dbReference>
<dbReference type="SUPFAM" id="SSF52980">
    <property type="entry name" value="Restriction endonuclease-like"/>
    <property type="match status" value="1"/>
</dbReference>
<protein>
    <recommendedName>
        <fullName evidence="6">Very short patch repair endonuclease</fullName>
        <ecNumber evidence="6">3.1.-.-</ecNumber>
    </recommendedName>
</protein>
<keyword evidence="1 6" id="KW-0540">Nuclease</keyword>
<keyword evidence="4 6" id="KW-0378">Hydrolase</keyword>
<dbReference type="RefSeq" id="WP_233523265.1">
    <property type="nucleotide sequence ID" value="NZ_BAABXX010000001.1"/>
</dbReference>
<dbReference type="CDD" id="cd00221">
    <property type="entry name" value="Vsr"/>
    <property type="match status" value="1"/>
</dbReference>
<dbReference type="InterPro" id="IPR004603">
    <property type="entry name" value="DNA_mismatch_endonuc_vsr"/>
</dbReference>
<dbReference type="InterPro" id="IPR011335">
    <property type="entry name" value="Restrct_endonuc-II-like"/>
</dbReference>
<comment type="function">
    <text evidence="6">May nick specific sequences that contain T:G mispairs resulting from m5C-deamination.</text>
</comment>
<dbReference type="EC" id="3.1.-.-" evidence="6"/>
<reference evidence="7" key="1">
    <citation type="submission" date="2019-11" db="EMBL/GenBank/DDBJ databases">
        <authorList>
            <person name="Feng L."/>
        </authorList>
    </citation>
    <scope>NUCLEOTIDE SEQUENCE</scope>
    <source>
        <strain evidence="7">CramosumLFYP8</strain>
    </source>
</reference>
<organism evidence="7">
    <name type="scientific">Thomasclavelia ramosa</name>
    <dbReference type="NCBI Taxonomy" id="1547"/>
    <lineage>
        <taxon>Bacteria</taxon>
        <taxon>Bacillati</taxon>
        <taxon>Bacillota</taxon>
        <taxon>Erysipelotrichia</taxon>
        <taxon>Erysipelotrichales</taxon>
        <taxon>Coprobacillaceae</taxon>
        <taxon>Thomasclavelia</taxon>
    </lineage>
</organism>
<dbReference type="AlphaFoldDB" id="A0A6N3DIU8"/>
<gene>
    <name evidence="7" type="primary">vsr</name>
    <name evidence="7" type="ORF">CRLFYP8_00186</name>
</gene>
<evidence type="ECO:0000256" key="4">
    <source>
        <dbReference type="ARBA" id="ARBA00022801"/>
    </source>
</evidence>
<evidence type="ECO:0000256" key="5">
    <source>
        <dbReference type="ARBA" id="ARBA00023204"/>
    </source>
</evidence>
<keyword evidence="3 6" id="KW-0227">DNA damage</keyword>
<comment type="similarity">
    <text evidence="6">Belongs to the vsr family.</text>
</comment>
<evidence type="ECO:0000256" key="6">
    <source>
        <dbReference type="PIRNR" id="PIRNR018267"/>
    </source>
</evidence>
<dbReference type="Gene3D" id="3.40.960.10">
    <property type="entry name" value="VSR Endonuclease"/>
    <property type="match status" value="1"/>
</dbReference>
<dbReference type="GO" id="GO:0004519">
    <property type="term" value="F:endonuclease activity"/>
    <property type="evidence" value="ECO:0007669"/>
    <property type="project" value="UniProtKB-KW"/>
</dbReference>
<sequence>MLKYIKKRVIIMADCMTKEQRSRNMSHIKSKDTSIELKVRKYLYHHGFRYRKNDKTLPGTPDIVLSKYRTVIFINGCFWHHHFNCKYATLPKTRQDYWLKKINKNVENDLKHYKELEQMDYKVIVVWECELKECFEYRMEKLVEEITELMI</sequence>